<dbReference type="PROSITE" id="PS51202">
    <property type="entry name" value="RCK_C"/>
    <property type="match status" value="1"/>
</dbReference>
<evidence type="ECO:0000259" key="8">
    <source>
        <dbReference type="PROSITE" id="PS51202"/>
    </source>
</evidence>
<dbReference type="InterPro" id="IPR036721">
    <property type="entry name" value="RCK_C_sf"/>
</dbReference>
<dbReference type="Pfam" id="PF02080">
    <property type="entry name" value="TrkA_C"/>
    <property type="match status" value="1"/>
</dbReference>
<evidence type="ECO:0000256" key="3">
    <source>
        <dbReference type="ARBA" id="ARBA00022692"/>
    </source>
</evidence>
<dbReference type="PANTHER" id="PTHR43652:SF2">
    <property type="entry name" value="BASIC AMINO ACID ANTIPORTER YFCC-RELATED"/>
    <property type="match status" value="1"/>
</dbReference>
<feature type="transmembrane region" description="Helical" evidence="7">
    <location>
        <begin position="221"/>
        <end position="243"/>
    </location>
</feature>
<dbReference type="InterPro" id="IPR004680">
    <property type="entry name" value="Cit_transptr-like_dom"/>
</dbReference>
<feature type="transmembrane region" description="Helical" evidence="7">
    <location>
        <begin position="140"/>
        <end position="167"/>
    </location>
</feature>
<name>A0A382BRH7_9ZZZZ</name>
<dbReference type="InterPro" id="IPR006037">
    <property type="entry name" value="RCK_C"/>
</dbReference>
<keyword evidence="2" id="KW-0813">Transport</keyword>
<evidence type="ECO:0000256" key="5">
    <source>
        <dbReference type="ARBA" id="ARBA00022989"/>
    </source>
</evidence>
<protein>
    <recommendedName>
        <fullName evidence="8">RCK C-terminal domain-containing protein</fullName>
    </recommendedName>
</protein>
<evidence type="ECO:0000256" key="4">
    <source>
        <dbReference type="ARBA" id="ARBA00022737"/>
    </source>
</evidence>
<keyword evidence="5 7" id="KW-1133">Transmembrane helix</keyword>
<evidence type="ECO:0000256" key="6">
    <source>
        <dbReference type="ARBA" id="ARBA00023136"/>
    </source>
</evidence>
<feature type="transmembrane region" description="Helical" evidence="7">
    <location>
        <begin position="78"/>
        <end position="98"/>
    </location>
</feature>
<keyword evidence="6 7" id="KW-0472">Membrane</keyword>
<dbReference type="PANTHER" id="PTHR43652">
    <property type="entry name" value="BASIC AMINO ACID ANTIPORTER YFCC-RELATED"/>
    <property type="match status" value="1"/>
</dbReference>
<evidence type="ECO:0000256" key="1">
    <source>
        <dbReference type="ARBA" id="ARBA00004141"/>
    </source>
</evidence>
<dbReference type="GO" id="GO:0005886">
    <property type="term" value="C:plasma membrane"/>
    <property type="evidence" value="ECO:0007669"/>
    <property type="project" value="TreeGrafter"/>
</dbReference>
<accession>A0A382BRH7</accession>
<evidence type="ECO:0000256" key="2">
    <source>
        <dbReference type="ARBA" id="ARBA00022448"/>
    </source>
</evidence>
<gene>
    <name evidence="9" type="ORF">METZ01_LOCUS169259</name>
</gene>
<sequence>MNNFWQESWFGPFYNSRCILSVSKLVSFCLTLRSPATLGASTTLGEPRVTFEIGFMLALISVALILFVLELFPIEVTAMLMLATLLAFGIVTVEEAILGLSNKAIVTVGAMLVLGHALVKTGVLAAAADWLANVTRSRPWLTMGLVLVTASVLSSFLNNTAVVAIFIPLVVDLCRRFHLSPSKFMLPLSYVSIAGGTLTVIGTSTNLLVSSIAEENGLEPFSMFEFSALGVILMIVGLAYVLLTSPYLLPTRSTPEALTRQYEMRHYLTEVQVSATSELVGKTIEESAINRDYDITVIAVHRGIDHVTENLRHLRIHGEDLLVVRGSADGLTRFTSAKGVAPLSDARLSDTKISAEGQFLVEAIVGRNSRLIGRTL</sequence>
<reference evidence="9" key="1">
    <citation type="submission" date="2018-05" db="EMBL/GenBank/DDBJ databases">
        <authorList>
            <person name="Lanie J.A."/>
            <person name="Ng W.-L."/>
            <person name="Kazmierczak K.M."/>
            <person name="Andrzejewski T.M."/>
            <person name="Davidsen T.M."/>
            <person name="Wayne K.J."/>
            <person name="Tettelin H."/>
            <person name="Glass J.I."/>
            <person name="Rusch D."/>
            <person name="Podicherti R."/>
            <person name="Tsui H.-C.T."/>
            <person name="Winkler M.E."/>
        </authorList>
    </citation>
    <scope>NUCLEOTIDE SEQUENCE</scope>
</reference>
<feature type="transmembrane region" description="Helical" evidence="7">
    <location>
        <begin position="188"/>
        <end position="209"/>
    </location>
</feature>
<keyword evidence="3 7" id="KW-0812">Transmembrane</keyword>
<organism evidence="9">
    <name type="scientific">marine metagenome</name>
    <dbReference type="NCBI Taxonomy" id="408172"/>
    <lineage>
        <taxon>unclassified sequences</taxon>
        <taxon>metagenomes</taxon>
        <taxon>ecological metagenomes</taxon>
    </lineage>
</organism>
<evidence type="ECO:0000256" key="7">
    <source>
        <dbReference type="SAM" id="Phobius"/>
    </source>
</evidence>
<feature type="non-terminal residue" evidence="9">
    <location>
        <position position="376"/>
    </location>
</feature>
<dbReference type="GO" id="GO:0006813">
    <property type="term" value="P:potassium ion transport"/>
    <property type="evidence" value="ECO:0007669"/>
    <property type="project" value="InterPro"/>
</dbReference>
<dbReference type="Pfam" id="PF03600">
    <property type="entry name" value="CitMHS"/>
    <property type="match status" value="1"/>
</dbReference>
<feature type="domain" description="RCK C-terminal" evidence="8">
    <location>
        <begin position="256"/>
        <end position="340"/>
    </location>
</feature>
<feature type="transmembrane region" description="Helical" evidence="7">
    <location>
        <begin position="105"/>
        <end position="128"/>
    </location>
</feature>
<dbReference type="GO" id="GO:0008324">
    <property type="term" value="F:monoatomic cation transmembrane transporter activity"/>
    <property type="evidence" value="ECO:0007669"/>
    <property type="project" value="InterPro"/>
</dbReference>
<keyword evidence="4" id="KW-0677">Repeat</keyword>
<dbReference type="EMBL" id="UINC01031026">
    <property type="protein sequence ID" value="SVB16405.1"/>
    <property type="molecule type" value="Genomic_DNA"/>
</dbReference>
<evidence type="ECO:0000313" key="9">
    <source>
        <dbReference type="EMBL" id="SVB16405.1"/>
    </source>
</evidence>
<comment type="subcellular location">
    <subcellularLocation>
        <location evidence="1">Membrane</location>
        <topology evidence="1">Multi-pass membrane protein</topology>
    </subcellularLocation>
</comment>
<dbReference type="AlphaFoldDB" id="A0A382BRH7"/>
<feature type="transmembrane region" description="Helical" evidence="7">
    <location>
        <begin position="53"/>
        <end position="72"/>
    </location>
</feature>
<dbReference type="Gene3D" id="3.30.70.1450">
    <property type="entry name" value="Regulator of K+ conductance, C-terminal domain"/>
    <property type="match status" value="1"/>
</dbReference>
<proteinExistence type="predicted"/>
<dbReference type="SUPFAM" id="SSF116726">
    <property type="entry name" value="TrkA C-terminal domain-like"/>
    <property type="match status" value="1"/>
</dbReference>
<dbReference type="InterPro" id="IPR051679">
    <property type="entry name" value="DASS-Related_Transporters"/>
</dbReference>